<dbReference type="SMART" id="SM00283">
    <property type="entry name" value="MA"/>
    <property type="match status" value="1"/>
</dbReference>
<dbReference type="InterPro" id="IPR051310">
    <property type="entry name" value="MCP_chemotaxis"/>
</dbReference>
<feature type="domain" description="Methyl-accepting transducer" evidence="6">
    <location>
        <begin position="447"/>
        <end position="676"/>
    </location>
</feature>
<keyword evidence="5" id="KW-1133">Transmembrane helix</keyword>
<keyword evidence="5" id="KW-0472">Membrane</keyword>
<dbReference type="PROSITE" id="PS50111">
    <property type="entry name" value="CHEMOTAXIS_TRANSDUC_2"/>
    <property type="match status" value="1"/>
</dbReference>
<evidence type="ECO:0000259" key="6">
    <source>
        <dbReference type="PROSITE" id="PS50111"/>
    </source>
</evidence>
<feature type="transmembrane region" description="Helical" evidence="5">
    <location>
        <begin position="7"/>
        <end position="24"/>
    </location>
</feature>
<dbReference type="InterPro" id="IPR013587">
    <property type="entry name" value="Nitrate/nitrite_sensing"/>
</dbReference>
<dbReference type="GO" id="GO:0016020">
    <property type="term" value="C:membrane"/>
    <property type="evidence" value="ECO:0007669"/>
    <property type="project" value="InterPro"/>
</dbReference>
<dbReference type="SMART" id="SM00304">
    <property type="entry name" value="HAMP"/>
    <property type="match status" value="2"/>
</dbReference>
<dbReference type="RefSeq" id="WP_219004073.1">
    <property type="nucleotide sequence ID" value="NZ_CP079194.1"/>
</dbReference>
<dbReference type="PROSITE" id="PS50885">
    <property type="entry name" value="HAMP"/>
    <property type="match status" value="2"/>
</dbReference>
<evidence type="ECO:0000313" key="9">
    <source>
        <dbReference type="Proteomes" id="UP000825009"/>
    </source>
</evidence>
<sequence>MDLRTRMALMIAPLLITLGYFVWLELAGLRQDIRNAEATHRVTLDFSALTDLVHELQREQGLSAGFITSNGRVFTDELNQQRQQTDAVREQTDGTLRSLQVGAPEVVASVLADLDQLADQRLAITRVQLDVSELSDYFSGMIAPLQAVQAELAGMITEPRLMGDIQAALHLTAAKETAGQERTIGAVGLGRPQFPDDLYADFLLLRGAMGAQLQNIGQASHMPGLTERIISDESVEAIEQFRGAVDRAMPLNGISGRRPLAWYDVSSAWIDHLRAVEQDLTMQISTTALDGLTAVQRAFWIQLAFALFVAACGTLMAITTFESLIRRLKRITSAVQQFTNGQYDVEIPDTEHSDAVGEMAAAVEEFKEHTLVMRRDAAALKDADEAQIIGKAQRVVDLVTEGLADLARADLTRHFAVPLDPEYDSIRADFNAAVARLCDVMRDIARATGDLGTRAQAMTQSAADLETRTRQQVATLNATNDRIIVLSDEVRDYTNDVQKAAALASAAKSNVERSGDVVVAVTDAMDRIANSSREIERVLMLIDEISHQTNLLALNAGVEAARAGEAGRGFSIVASEVRDLARRSGSAAQEIKSMIDDSTANIAEGVTLVHEAGTVLNEISGEISNVDDVLGRLAEGSSRQSKSLHDLAGEIADVNNLASHNSEMADSSSRTARETSALSRHLNDLLSDFKLPETPDAEASDGRTAA</sequence>
<keyword evidence="1" id="KW-0145">Chemotaxis</keyword>
<dbReference type="InterPro" id="IPR003660">
    <property type="entry name" value="HAMP_dom"/>
</dbReference>
<evidence type="ECO:0000256" key="3">
    <source>
        <dbReference type="PROSITE-ProRule" id="PRU00284"/>
    </source>
</evidence>
<evidence type="ECO:0000259" key="7">
    <source>
        <dbReference type="PROSITE" id="PS50885"/>
    </source>
</evidence>
<dbReference type="Pfam" id="PF00672">
    <property type="entry name" value="HAMP"/>
    <property type="match status" value="1"/>
</dbReference>
<dbReference type="InterPro" id="IPR004089">
    <property type="entry name" value="MCPsignal_dom"/>
</dbReference>
<dbReference type="PANTHER" id="PTHR43531:SF11">
    <property type="entry name" value="METHYL-ACCEPTING CHEMOTAXIS PROTEIN 3"/>
    <property type="match status" value="1"/>
</dbReference>
<dbReference type="Proteomes" id="UP000825009">
    <property type="component" value="Chromosome"/>
</dbReference>
<gene>
    <name evidence="8" type="ORF">KYE46_05640</name>
</gene>
<proteinExistence type="inferred from homology"/>
<feature type="domain" description="HAMP" evidence="7">
    <location>
        <begin position="322"/>
        <end position="375"/>
    </location>
</feature>
<dbReference type="GO" id="GO:0006935">
    <property type="term" value="P:chemotaxis"/>
    <property type="evidence" value="ECO:0007669"/>
    <property type="project" value="UniProtKB-KW"/>
</dbReference>
<evidence type="ECO:0000256" key="4">
    <source>
        <dbReference type="SAM" id="MobiDB-lite"/>
    </source>
</evidence>
<reference evidence="8 9" key="1">
    <citation type="submission" date="2021-07" db="EMBL/GenBank/DDBJ databases">
        <title>A novel Jannaschia species isolated from marine dinoflagellate Ceratoperidinium margalefii.</title>
        <authorList>
            <person name="Jiang Y."/>
            <person name="Li Z."/>
        </authorList>
    </citation>
    <scope>NUCLEOTIDE SEQUENCE [LARGE SCALE GENOMIC DNA]</scope>
    <source>
        <strain evidence="8 9">J12C1-MA-4</strain>
    </source>
</reference>
<dbReference type="KEGG" id="gce:KYE46_05640"/>
<name>A0A8F6YBM6_9RHOB</name>
<keyword evidence="3" id="KW-0807">Transducer</keyword>
<evidence type="ECO:0000256" key="2">
    <source>
        <dbReference type="ARBA" id="ARBA00029447"/>
    </source>
</evidence>
<dbReference type="EMBL" id="CP079194">
    <property type="protein sequence ID" value="QXT40718.1"/>
    <property type="molecule type" value="Genomic_DNA"/>
</dbReference>
<dbReference type="AlphaFoldDB" id="A0A8F6YBM6"/>
<feature type="domain" description="HAMP" evidence="7">
    <location>
        <begin position="390"/>
        <end position="442"/>
    </location>
</feature>
<feature type="region of interest" description="Disordered" evidence="4">
    <location>
        <begin position="687"/>
        <end position="706"/>
    </location>
</feature>
<evidence type="ECO:0000313" key="8">
    <source>
        <dbReference type="EMBL" id="QXT40718.1"/>
    </source>
</evidence>
<organism evidence="8 9">
    <name type="scientific">Gymnodinialimonas ceratoperidinii</name>
    <dbReference type="NCBI Taxonomy" id="2856823"/>
    <lineage>
        <taxon>Bacteria</taxon>
        <taxon>Pseudomonadati</taxon>
        <taxon>Pseudomonadota</taxon>
        <taxon>Alphaproteobacteria</taxon>
        <taxon>Rhodobacterales</taxon>
        <taxon>Paracoccaceae</taxon>
        <taxon>Gymnodinialimonas</taxon>
    </lineage>
</organism>
<dbReference type="Pfam" id="PF00015">
    <property type="entry name" value="MCPsignal"/>
    <property type="match status" value="1"/>
</dbReference>
<keyword evidence="9" id="KW-1185">Reference proteome</keyword>
<protein>
    <submittedName>
        <fullName evidence="8">Methyl-accepting chemotaxis protein</fullName>
    </submittedName>
</protein>
<feature type="transmembrane region" description="Helical" evidence="5">
    <location>
        <begin position="299"/>
        <end position="321"/>
    </location>
</feature>
<evidence type="ECO:0000256" key="1">
    <source>
        <dbReference type="ARBA" id="ARBA00022500"/>
    </source>
</evidence>
<evidence type="ECO:0000256" key="5">
    <source>
        <dbReference type="SAM" id="Phobius"/>
    </source>
</evidence>
<keyword evidence="5" id="KW-0812">Transmembrane</keyword>
<dbReference type="PANTHER" id="PTHR43531">
    <property type="entry name" value="PROTEIN ICFG"/>
    <property type="match status" value="1"/>
</dbReference>
<comment type="similarity">
    <text evidence="2">Belongs to the methyl-accepting chemotaxis (MCP) protein family.</text>
</comment>
<accession>A0A8F6YBM6</accession>
<dbReference type="GO" id="GO:0007165">
    <property type="term" value="P:signal transduction"/>
    <property type="evidence" value="ECO:0007669"/>
    <property type="project" value="UniProtKB-KW"/>
</dbReference>
<dbReference type="Pfam" id="PF08376">
    <property type="entry name" value="NIT"/>
    <property type="match status" value="1"/>
</dbReference>